<dbReference type="Proteomes" id="UP000319555">
    <property type="component" value="Unassembled WGS sequence"/>
</dbReference>
<evidence type="ECO:0000256" key="1">
    <source>
        <dbReference type="SAM" id="SignalP"/>
    </source>
</evidence>
<dbReference type="InterPro" id="IPR042095">
    <property type="entry name" value="SUMF_sf"/>
</dbReference>
<dbReference type="AlphaFoldDB" id="A0A521AHU5"/>
<feature type="signal peptide" evidence="1">
    <location>
        <begin position="1"/>
        <end position="28"/>
    </location>
</feature>
<dbReference type="EMBL" id="FXTE01000001">
    <property type="protein sequence ID" value="SMO34331.1"/>
    <property type="molecule type" value="Genomic_DNA"/>
</dbReference>
<evidence type="ECO:0000313" key="4">
    <source>
        <dbReference type="Proteomes" id="UP000319555"/>
    </source>
</evidence>
<dbReference type="Gene3D" id="3.90.1580.10">
    <property type="entry name" value="paralog of FGE (formylglycine-generating enzyme)"/>
    <property type="match status" value="1"/>
</dbReference>
<sequence length="326" mass="36522">MMGWITALTIIRLALWGALSTFASAVHADYLLSDGTEVAPLQMFQECDVCPEMIALPMGEFMMGGPPGESKRNFHWDEKGRRPATAEEPYIAHREGPVHSVRIDLSFAMGRNEVTRDEWMACVEDGGCSKYVPEDFVIGDSFERIDLTGNHPVNDVSYLDALAYTDWLNKKLGIDAYRLPTEAEWEYAARAGTQTPFAQGEEVTTDQANFHAKPTEEMIGEKRPDLVWRGYPVRVDELDASNAWGLQHMSGNVGERTMSCWTATHPGWSTSSQHLEMARSVDCHRRVVKGGSYPFAMDFSRAASRGGAGIDWRSKLTGFRILREFK</sequence>
<dbReference type="InterPro" id="IPR005532">
    <property type="entry name" value="SUMF_dom"/>
</dbReference>
<feature type="domain" description="Sulfatase-modifying factor enzyme-like" evidence="2">
    <location>
        <begin position="50"/>
        <end position="323"/>
    </location>
</feature>
<dbReference type="PANTHER" id="PTHR23150">
    <property type="entry name" value="SULFATASE MODIFYING FACTOR 1, 2"/>
    <property type="match status" value="1"/>
</dbReference>
<name>A0A521AHU5_9RHOB</name>
<dbReference type="InterPro" id="IPR051043">
    <property type="entry name" value="Sulfatase_Mod_Factor_Kinase"/>
</dbReference>
<protein>
    <submittedName>
        <fullName evidence="3">Formylglycine-generating enzyme, required for sulfatase activity, contains SUMF1/FGE domain</fullName>
    </submittedName>
</protein>
<dbReference type="OrthoDB" id="9768004at2"/>
<accession>A0A521AHU5</accession>
<organism evidence="3 4">
    <name type="scientific">Ruegeria faecimaris</name>
    <dbReference type="NCBI Taxonomy" id="686389"/>
    <lineage>
        <taxon>Bacteria</taxon>
        <taxon>Pseudomonadati</taxon>
        <taxon>Pseudomonadota</taxon>
        <taxon>Alphaproteobacteria</taxon>
        <taxon>Rhodobacterales</taxon>
        <taxon>Roseobacteraceae</taxon>
        <taxon>Ruegeria</taxon>
    </lineage>
</organism>
<gene>
    <name evidence="3" type="ORF">SAMN06265380_101134</name>
</gene>
<feature type="chain" id="PRO_5022148830" evidence="1">
    <location>
        <begin position="29"/>
        <end position="326"/>
    </location>
</feature>
<dbReference type="PANTHER" id="PTHR23150:SF19">
    <property type="entry name" value="FORMYLGLYCINE-GENERATING ENZYME"/>
    <property type="match status" value="1"/>
</dbReference>
<evidence type="ECO:0000313" key="3">
    <source>
        <dbReference type="EMBL" id="SMO34331.1"/>
    </source>
</evidence>
<dbReference type="InterPro" id="IPR016187">
    <property type="entry name" value="CTDL_fold"/>
</dbReference>
<dbReference type="Pfam" id="PF03781">
    <property type="entry name" value="FGE-sulfatase"/>
    <property type="match status" value="1"/>
</dbReference>
<dbReference type="GO" id="GO:0120147">
    <property type="term" value="F:formylglycine-generating oxidase activity"/>
    <property type="evidence" value="ECO:0007669"/>
    <property type="project" value="TreeGrafter"/>
</dbReference>
<keyword evidence="1" id="KW-0732">Signal</keyword>
<keyword evidence="4" id="KW-1185">Reference proteome</keyword>
<dbReference type="RefSeq" id="WP_142633008.1">
    <property type="nucleotide sequence ID" value="NZ_FXTE01000001.1"/>
</dbReference>
<evidence type="ECO:0000259" key="2">
    <source>
        <dbReference type="Pfam" id="PF03781"/>
    </source>
</evidence>
<dbReference type="SUPFAM" id="SSF56436">
    <property type="entry name" value="C-type lectin-like"/>
    <property type="match status" value="1"/>
</dbReference>
<reference evidence="3 4" key="1">
    <citation type="submission" date="2017-05" db="EMBL/GenBank/DDBJ databases">
        <authorList>
            <person name="Varghese N."/>
            <person name="Submissions S."/>
        </authorList>
    </citation>
    <scope>NUCLEOTIDE SEQUENCE [LARGE SCALE GENOMIC DNA]</scope>
    <source>
        <strain evidence="3 4">DSM 28009</strain>
    </source>
</reference>
<proteinExistence type="predicted"/>